<dbReference type="Pfam" id="PF13304">
    <property type="entry name" value="AAA_21"/>
    <property type="match status" value="1"/>
</dbReference>
<dbReference type="Proteomes" id="UP000199492">
    <property type="component" value="Unassembled WGS sequence"/>
</dbReference>
<evidence type="ECO:0000313" key="4">
    <source>
        <dbReference type="Proteomes" id="UP000199492"/>
    </source>
</evidence>
<dbReference type="Gene3D" id="3.40.50.300">
    <property type="entry name" value="P-loop containing nucleotide triphosphate hydrolases"/>
    <property type="match status" value="2"/>
</dbReference>
<feature type="domain" description="ABC transporter" evidence="1">
    <location>
        <begin position="58"/>
        <end position="86"/>
    </location>
</feature>
<dbReference type="InterPro" id="IPR027417">
    <property type="entry name" value="P-loop_NTPase"/>
</dbReference>
<feature type="domain" description="ATPase AAA-type core" evidence="2">
    <location>
        <begin position="416"/>
        <end position="501"/>
    </location>
</feature>
<dbReference type="GO" id="GO:0016887">
    <property type="term" value="F:ATP hydrolysis activity"/>
    <property type="evidence" value="ECO:0007669"/>
    <property type="project" value="InterPro"/>
</dbReference>
<dbReference type="AlphaFoldDB" id="A0A1G7ZNA0"/>
<organism evidence="3 4">
    <name type="scientific">Winogradskyella thalassocola</name>
    <dbReference type="NCBI Taxonomy" id="262004"/>
    <lineage>
        <taxon>Bacteria</taxon>
        <taxon>Pseudomonadati</taxon>
        <taxon>Bacteroidota</taxon>
        <taxon>Flavobacteriia</taxon>
        <taxon>Flavobacteriales</taxon>
        <taxon>Flavobacteriaceae</taxon>
        <taxon>Winogradskyella</taxon>
    </lineage>
</organism>
<dbReference type="InterPro" id="IPR003439">
    <property type="entry name" value="ABC_transporter-like_ATP-bd"/>
</dbReference>
<dbReference type="EMBL" id="FNCZ01000001">
    <property type="protein sequence ID" value="SDH10144.1"/>
    <property type="molecule type" value="Genomic_DNA"/>
</dbReference>
<accession>A0A1G7ZNA0</accession>
<dbReference type="PANTHER" id="PTHR32182">
    <property type="entry name" value="DNA REPLICATION AND REPAIR PROTEIN RECF"/>
    <property type="match status" value="1"/>
</dbReference>
<evidence type="ECO:0000259" key="2">
    <source>
        <dbReference type="Pfam" id="PF13304"/>
    </source>
</evidence>
<dbReference type="RefSeq" id="WP_175455554.1">
    <property type="nucleotide sequence ID" value="NZ_FNCZ01000001.1"/>
</dbReference>
<dbReference type="STRING" id="262004.SAMN04489796_1011387"/>
<protein>
    <submittedName>
        <fullName evidence="3">ABC transporter</fullName>
    </submittedName>
</protein>
<reference evidence="4" key="1">
    <citation type="submission" date="2016-10" db="EMBL/GenBank/DDBJ databases">
        <authorList>
            <person name="Varghese N."/>
            <person name="Submissions S."/>
        </authorList>
    </citation>
    <scope>NUCLEOTIDE SEQUENCE [LARGE SCALE GENOMIC DNA]</scope>
    <source>
        <strain evidence="4">DSM 15363</strain>
    </source>
</reference>
<dbReference type="Pfam" id="PF00005">
    <property type="entry name" value="ABC_tran"/>
    <property type="match status" value="1"/>
</dbReference>
<sequence length="665" mass="78401">MFIAALHIENHFLFEEPQTINFGGKYIYDFRDPFNMKRTLNEKYIPNFYAEDTVELVSAIVGENGAGKTTLLKTILDIIHGKSGSSDFIIVMEYDDYALIHNTIPIHPSNISFDTRQYSAVTETIYYSPFLDFKEPLPGIDLSYDSILEEDLDDMSFLFQASNTVIPSRRLKTKNALRQLEFQYSDYGKSLAESFSYPVFNRSKITFTRHKIEVDRETNKIQFHNTPFDLQFVLQPLFEYIQYEAKEINEKRVNDNFQKDLFKNYIIMDILCLFIKQMEKTNDYLTEGHISIKQKEFVEKLKGLNSTEALFLFLDIHFYNINSTKQKLLPIEETKTFIIYLFEIIDDLENDFFNWNDKAIYLEKEKTQEIILFHNKFLNEIDKYYLGVEEKTGEVLFEKRNRIEGIINFEPSDKSLSSGENALLNFYSRIYDYFKTNMIDVPTVSKAEFYLIFLDEADLGFHPKWKKKFVKETINFIKEFFKSLDLRVQIIFTTHDPLTLSDILNYNIVYLEELDNKKTVVDKDVNPKRSFGANITDLLADSFFIEDGLIGHFAKDKINETIQWLNYKKLDLEVEELKKNRPLGDYLNLEVAKIEELSNLKADIRNDNSYYHERLISLIDEPILKTKLMEMYSEVYGENNKESEIELKRLADKLGYNISPKSYRE</sequence>
<proteinExistence type="predicted"/>
<dbReference type="GO" id="GO:0006302">
    <property type="term" value="P:double-strand break repair"/>
    <property type="evidence" value="ECO:0007669"/>
    <property type="project" value="TreeGrafter"/>
</dbReference>
<keyword evidence="4" id="KW-1185">Reference proteome</keyword>
<name>A0A1G7ZNA0_9FLAO</name>
<dbReference type="GO" id="GO:0000731">
    <property type="term" value="P:DNA synthesis involved in DNA repair"/>
    <property type="evidence" value="ECO:0007669"/>
    <property type="project" value="TreeGrafter"/>
</dbReference>
<evidence type="ECO:0000259" key="1">
    <source>
        <dbReference type="Pfam" id="PF00005"/>
    </source>
</evidence>
<dbReference type="InterPro" id="IPR003959">
    <property type="entry name" value="ATPase_AAA_core"/>
</dbReference>
<dbReference type="SUPFAM" id="SSF52540">
    <property type="entry name" value="P-loop containing nucleoside triphosphate hydrolases"/>
    <property type="match status" value="1"/>
</dbReference>
<dbReference type="PANTHER" id="PTHR32182:SF23">
    <property type="entry name" value="ATP BINDING PROTEIN"/>
    <property type="match status" value="1"/>
</dbReference>
<gene>
    <name evidence="3" type="ORF">SAMN04489796_1011387</name>
</gene>
<dbReference type="GO" id="GO:0005524">
    <property type="term" value="F:ATP binding"/>
    <property type="evidence" value="ECO:0007669"/>
    <property type="project" value="InterPro"/>
</dbReference>
<evidence type="ECO:0000313" key="3">
    <source>
        <dbReference type="EMBL" id="SDH10144.1"/>
    </source>
</evidence>